<dbReference type="InterPro" id="IPR003593">
    <property type="entry name" value="AAA+_ATPase"/>
</dbReference>
<keyword evidence="3" id="KW-0067">ATP-binding</keyword>
<dbReference type="RefSeq" id="WP_275595083.1">
    <property type="nucleotide sequence ID" value="NZ_CP102381.1"/>
</dbReference>
<dbReference type="GO" id="GO:0005524">
    <property type="term" value="F:ATP binding"/>
    <property type="evidence" value="ECO:0007669"/>
    <property type="project" value="UniProtKB-KW"/>
</dbReference>
<dbReference type="PANTHER" id="PTHR23076">
    <property type="entry name" value="METALLOPROTEASE M41 FTSH"/>
    <property type="match status" value="1"/>
</dbReference>
<dbReference type="EMBL" id="CP102381">
    <property type="protein sequence ID" value="WEJ62826.1"/>
    <property type="molecule type" value="Genomic_DNA"/>
</dbReference>
<dbReference type="Gene3D" id="3.40.50.300">
    <property type="entry name" value="P-loop containing nucleotide triphosphate hydrolases"/>
    <property type="match status" value="2"/>
</dbReference>
<organism evidence="3 4">
    <name type="scientific">Thiomicrorhabdus lithotrophica</name>
    <dbReference type="NCBI Taxonomy" id="2949997"/>
    <lineage>
        <taxon>Bacteria</taxon>
        <taxon>Pseudomonadati</taxon>
        <taxon>Pseudomonadota</taxon>
        <taxon>Gammaproteobacteria</taxon>
        <taxon>Thiotrichales</taxon>
        <taxon>Piscirickettsiaceae</taxon>
        <taxon>Thiomicrorhabdus</taxon>
    </lineage>
</organism>
<keyword evidence="3" id="KW-0547">Nucleotide-binding</keyword>
<keyword evidence="1" id="KW-1133">Transmembrane helix</keyword>
<keyword evidence="1" id="KW-0812">Transmembrane</keyword>
<keyword evidence="4" id="KW-1185">Reference proteome</keyword>
<dbReference type="Gene3D" id="1.10.8.60">
    <property type="match status" value="2"/>
</dbReference>
<dbReference type="Pfam" id="PF00004">
    <property type="entry name" value="AAA"/>
    <property type="match status" value="2"/>
</dbReference>
<gene>
    <name evidence="3" type="ORF">NR989_00860</name>
</gene>
<feature type="domain" description="AAA+ ATPase" evidence="2">
    <location>
        <begin position="447"/>
        <end position="575"/>
    </location>
</feature>
<reference evidence="3 4" key="1">
    <citation type="submission" date="2022-06" db="EMBL/GenBank/DDBJ databases">
        <title>Thiomicrohabdus sp. nov, an obligately chemolithoautotrophic, sulfur-oxidizing bacterium isolated from beach of Guanyin Mountain. Amoy.</title>
        <authorList>
            <person name="Zhu H."/>
        </authorList>
    </citation>
    <scope>NUCLEOTIDE SEQUENCE [LARGE SCALE GENOMIC DNA]</scope>
    <source>
        <strain evidence="3 4">XGS-01</strain>
    </source>
</reference>
<sequence>MSNENIRMHYSSFRRAVDTSILSIIILIPSAVILYFWPDAQLTPYVLLGVGLFFVLISKPLFSIQGWKIRIYGIVEIAILYGAILLTTFFVKPEQNAIIWGVGGIIFHFTLSWMFANRTRSIEIWANDWHKPQYQRQTQMQQANNTPEQDGGVNPALEFPARKPRFTYKDVHGMEELKSNLSKTIHNFETEGGNGILLFGAPGNGKTFVAEAISGEIGVNFLEARTSELTSKWIGHTTEKINQVFEAAKLQAPCVLFLDEIDSFLMDRGDSSMNQDSRQSANTLLTSISELNKGYKEHGVLVLAATNFIDKLDEAGIREGRFDRKIKVYAPDKEARKGILLDGVLGQKIDEKTVEQVVSRWEGFSVARMRGIAKAAKRFAREENKPIDIDLLSRALRDVQGRMGEQIPEDALGLADLSFDENQKTALTLLVRSLAERHNIEAKGGQIPKGALFFGPPGTGKTTVAKALAKDLGWAYLSTSGHALLQKPEQIDKMIQSASDMRPAIVFIDEAEGLLGDRQINPHTKEITNKLLFAMDGERPLHDVFFIAATNHPDDVDSAMMRWGRFSEVFDLVMNENTLKTVVLKFIKERSEHVSFEGDIEAMVERMYRLGYSPADVKGCMTKSVNQAVMNDAVNDEHAKVNLDNLP</sequence>
<dbReference type="SMART" id="SM00382">
    <property type="entry name" value="AAA"/>
    <property type="match status" value="2"/>
</dbReference>
<feature type="domain" description="AAA+ ATPase" evidence="2">
    <location>
        <begin position="192"/>
        <end position="332"/>
    </location>
</feature>
<proteinExistence type="predicted"/>
<dbReference type="PANTHER" id="PTHR23076:SF37">
    <property type="entry name" value="ATP-DEPENDENT ZINC METALLOPROTEASE FTSH 4, MITOCHONDRIAL"/>
    <property type="match status" value="1"/>
</dbReference>
<dbReference type="InterPro" id="IPR027417">
    <property type="entry name" value="P-loop_NTPase"/>
</dbReference>
<feature type="transmembrane region" description="Helical" evidence="1">
    <location>
        <begin position="44"/>
        <end position="62"/>
    </location>
</feature>
<dbReference type="CDD" id="cd19481">
    <property type="entry name" value="RecA-like_protease"/>
    <property type="match status" value="2"/>
</dbReference>
<evidence type="ECO:0000259" key="2">
    <source>
        <dbReference type="SMART" id="SM00382"/>
    </source>
</evidence>
<dbReference type="InterPro" id="IPR003959">
    <property type="entry name" value="ATPase_AAA_core"/>
</dbReference>
<accession>A0ABY8CA32</accession>
<dbReference type="Proteomes" id="UP001222275">
    <property type="component" value="Chromosome"/>
</dbReference>
<dbReference type="SUPFAM" id="SSF52540">
    <property type="entry name" value="P-loop containing nucleoside triphosphate hydrolases"/>
    <property type="match status" value="2"/>
</dbReference>
<keyword evidence="1" id="KW-0472">Membrane</keyword>
<evidence type="ECO:0000256" key="1">
    <source>
        <dbReference type="SAM" id="Phobius"/>
    </source>
</evidence>
<evidence type="ECO:0000313" key="3">
    <source>
        <dbReference type="EMBL" id="WEJ62826.1"/>
    </source>
</evidence>
<feature type="transmembrane region" description="Helical" evidence="1">
    <location>
        <begin position="97"/>
        <end position="116"/>
    </location>
</feature>
<feature type="transmembrane region" description="Helical" evidence="1">
    <location>
        <begin position="21"/>
        <end position="38"/>
    </location>
</feature>
<feature type="transmembrane region" description="Helical" evidence="1">
    <location>
        <begin position="69"/>
        <end position="91"/>
    </location>
</feature>
<evidence type="ECO:0000313" key="4">
    <source>
        <dbReference type="Proteomes" id="UP001222275"/>
    </source>
</evidence>
<name>A0ABY8CA32_9GAMM</name>
<protein>
    <submittedName>
        <fullName evidence="3">ATP-binding protein</fullName>
    </submittedName>
</protein>